<dbReference type="Pfam" id="PF18885">
    <property type="entry name" value="DUF5648"/>
    <property type="match status" value="1"/>
</dbReference>
<dbReference type="PROSITE" id="PS50157">
    <property type="entry name" value="ZINC_FINGER_C2H2_2"/>
    <property type="match status" value="1"/>
</dbReference>
<name>A0ABT1Z5E0_9ACTN</name>
<dbReference type="Pfam" id="PF13912">
    <property type="entry name" value="zf-C2H2_6"/>
    <property type="match status" value="1"/>
</dbReference>
<gene>
    <name evidence="3" type="ORF">NVS32_00455</name>
</gene>
<organism evidence="3 4">
    <name type="scientific">Tractidigestivibacter montrealensis</name>
    <dbReference type="NCBI Taxonomy" id="2972466"/>
    <lineage>
        <taxon>Bacteria</taxon>
        <taxon>Bacillati</taxon>
        <taxon>Actinomycetota</taxon>
        <taxon>Coriobacteriia</taxon>
        <taxon>Coriobacteriales</taxon>
        <taxon>Atopobiaceae</taxon>
        <taxon>Tractidigestivibacter</taxon>
    </lineage>
</organism>
<evidence type="ECO:0000313" key="3">
    <source>
        <dbReference type="EMBL" id="MCR9035430.1"/>
    </source>
</evidence>
<keyword evidence="4" id="KW-1185">Reference proteome</keyword>
<dbReference type="InterPro" id="IPR043708">
    <property type="entry name" value="DUF5648"/>
</dbReference>
<dbReference type="RefSeq" id="WP_258498264.1">
    <property type="nucleotide sequence ID" value="NZ_JANSKA010000001.1"/>
</dbReference>
<accession>A0ABT1Z5E0</accession>
<proteinExistence type="predicted"/>
<dbReference type="Proteomes" id="UP001204320">
    <property type="component" value="Unassembled WGS sequence"/>
</dbReference>
<comment type="caution">
    <text evidence="3">The sequence shown here is derived from an EMBL/GenBank/DDBJ whole genome shotgun (WGS) entry which is preliminary data.</text>
</comment>
<protein>
    <submittedName>
        <fullName evidence="3">C2H2-type zinc finger protein</fullName>
    </submittedName>
</protein>
<dbReference type="InterPro" id="IPR006311">
    <property type="entry name" value="TAT_signal"/>
</dbReference>
<dbReference type="InterPro" id="IPR013087">
    <property type="entry name" value="Znf_C2H2_type"/>
</dbReference>
<evidence type="ECO:0000313" key="4">
    <source>
        <dbReference type="Proteomes" id="UP001204320"/>
    </source>
</evidence>
<dbReference type="PROSITE" id="PS51318">
    <property type="entry name" value="TAT"/>
    <property type="match status" value="1"/>
</dbReference>
<sequence>MRRTFGHEDPDGLERVEHGDGRHRTSRVAALAAAVAVAGALAAPTAALAAPTAALAEGTSLWRLYNPYDGQHLLTTSESEYDSLQPLGWRGEGEAWESPDEGDPVYRLYNPYNGEHLYTGDEAEYESLARIGWRQEGVAFRSEGSGGDPVYRLYNPYVQVGTHLLTTDASEYEALAKLGWVKEGVAFRAAHAHDWQPVYQSVWVQDSAAWDEPTYSTVVRYRCSQCGKTFDSLAELEAHGDAAHPDFYSYSTVSEKVQTGTKHHDATGHYEQKVVGYRCSTCGATK</sequence>
<evidence type="ECO:0000256" key="1">
    <source>
        <dbReference type="SAM" id="MobiDB-lite"/>
    </source>
</evidence>
<feature type="domain" description="C2H2-type" evidence="2">
    <location>
        <begin position="221"/>
        <end position="244"/>
    </location>
</feature>
<dbReference type="EMBL" id="JANSKA010000001">
    <property type="protein sequence ID" value="MCR9035430.1"/>
    <property type="molecule type" value="Genomic_DNA"/>
</dbReference>
<feature type="region of interest" description="Disordered" evidence="1">
    <location>
        <begin position="1"/>
        <end position="21"/>
    </location>
</feature>
<dbReference type="PROSITE" id="PS00028">
    <property type="entry name" value="ZINC_FINGER_C2H2_1"/>
    <property type="match status" value="1"/>
</dbReference>
<reference evidence="3 4" key="1">
    <citation type="submission" date="2022-08" db="EMBL/GenBank/DDBJ databases">
        <title>Tractidigestivibacter montrealensis type strain KD21.</title>
        <authorList>
            <person name="Diop K."/>
            <person name="Richard C."/>
            <person name="Routy B."/>
        </authorList>
    </citation>
    <scope>NUCLEOTIDE SEQUENCE [LARGE SCALE GENOMIC DNA]</scope>
    <source>
        <strain evidence="3 4">KD21</strain>
    </source>
</reference>
<evidence type="ECO:0000259" key="2">
    <source>
        <dbReference type="PROSITE" id="PS50157"/>
    </source>
</evidence>